<dbReference type="AlphaFoldDB" id="A0A4R1I492"/>
<protein>
    <submittedName>
        <fullName evidence="1">Uncharacterized protein</fullName>
    </submittedName>
</protein>
<evidence type="ECO:0000313" key="1">
    <source>
        <dbReference type="EMBL" id="TCK27369.1"/>
    </source>
</evidence>
<dbReference type="Proteomes" id="UP000295560">
    <property type="component" value="Unassembled WGS sequence"/>
</dbReference>
<proteinExistence type="predicted"/>
<evidence type="ECO:0000313" key="2">
    <source>
        <dbReference type="Proteomes" id="UP000295560"/>
    </source>
</evidence>
<reference evidence="1 2" key="1">
    <citation type="submission" date="2019-03" db="EMBL/GenBank/DDBJ databases">
        <title>Sequencing the genomes of 1000 actinobacteria strains.</title>
        <authorList>
            <person name="Klenk H.-P."/>
        </authorList>
    </citation>
    <scope>NUCLEOTIDE SEQUENCE [LARGE SCALE GENOMIC DNA]</scope>
    <source>
        <strain evidence="1 2">DSM 44969</strain>
    </source>
</reference>
<gene>
    <name evidence="1" type="ORF">EV378_3240</name>
</gene>
<accession>A0A4R1I492</accession>
<keyword evidence="2" id="KW-1185">Reference proteome</keyword>
<organism evidence="1 2">
    <name type="scientific">Pseudonocardia endophytica</name>
    <dbReference type="NCBI Taxonomy" id="401976"/>
    <lineage>
        <taxon>Bacteria</taxon>
        <taxon>Bacillati</taxon>
        <taxon>Actinomycetota</taxon>
        <taxon>Actinomycetes</taxon>
        <taxon>Pseudonocardiales</taxon>
        <taxon>Pseudonocardiaceae</taxon>
        <taxon>Pseudonocardia</taxon>
    </lineage>
</organism>
<comment type="caution">
    <text evidence="1">The sequence shown here is derived from an EMBL/GenBank/DDBJ whole genome shotgun (WGS) entry which is preliminary data.</text>
</comment>
<dbReference type="EMBL" id="SMFZ01000001">
    <property type="protein sequence ID" value="TCK27369.1"/>
    <property type="molecule type" value="Genomic_DNA"/>
</dbReference>
<name>A0A4R1I492_PSEEN</name>
<sequence length="31" mass="3516">MYRVEAPLPYEDLDGLALLRPENPACGSRIR</sequence>